<name>X1EQA7_9ZZZZ</name>
<gene>
    <name evidence="1" type="ORF">S03H2_06638</name>
</gene>
<sequence>GHKVKLIIGSEENIKITTPFDIIVAENFLKKGFRFKFKL</sequence>
<dbReference type="EMBL" id="BARU01002940">
    <property type="protein sequence ID" value="GAH19304.1"/>
    <property type="molecule type" value="Genomic_DNA"/>
</dbReference>
<accession>X1EQA7</accession>
<dbReference type="InterPro" id="IPR029044">
    <property type="entry name" value="Nucleotide-diphossugar_trans"/>
</dbReference>
<organism evidence="1">
    <name type="scientific">marine sediment metagenome</name>
    <dbReference type="NCBI Taxonomy" id="412755"/>
    <lineage>
        <taxon>unclassified sequences</taxon>
        <taxon>metagenomes</taxon>
        <taxon>ecological metagenomes</taxon>
    </lineage>
</organism>
<proteinExistence type="predicted"/>
<evidence type="ECO:0008006" key="2">
    <source>
        <dbReference type="Google" id="ProtNLM"/>
    </source>
</evidence>
<dbReference type="SUPFAM" id="SSF53448">
    <property type="entry name" value="Nucleotide-diphospho-sugar transferases"/>
    <property type="match status" value="1"/>
</dbReference>
<comment type="caution">
    <text evidence="1">The sequence shown here is derived from an EMBL/GenBank/DDBJ whole genome shotgun (WGS) entry which is preliminary data.</text>
</comment>
<dbReference type="Gene3D" id="3.90.550.10">
    <property type="entry name" value="Spore Coat Polysaccharide Biosynthesis Protein SpsA, Chain A"/>
    <property type="match status" value="1"/>
</dbReference>
<reference evidence="1" key="1">
    <citation type="journal article" date="2014" name="Front. Microbiol.">
        <title>High frequency of phylogenetically diverse reductive dehalogenase-homologous genes in deep subseafloor sedimentary metagenomes.</title>
        <authorList>
            <person name="Kawai M."/>
            <person name="Futagami T."/>
            <person name="Toyoda A."/>
            <person name="Takaki Y."/>
            <person name="Nishi S."/>
            <person name="Hori S."/>
            <person name="Arai W."/>
            <person name="Tsubouchi T."/>
            <person name="Morono Y."/>
            <person name="Uchiyama I."/>
            <person name="Ito T."/>
            <person name="Fujiyama A."/>
            <person name="Inagaki F."/>
            <person name="Takami H."/>
        </authorList>
    </citation>
    <scope>NUCLEOTIDE SEQUENCE</scope>
    <source>
        <strain evidence="1">Expedition CK06-06</strain>
    </source>
</reference>
<feature type="non-terminal residue" evidence="1">
    <location>
        <position position="1"/>
    </location>
</feature>
<evidence type="ECO:0000313" key="1">
    <source>
        <dbReference type="EMBL" id="GAH19304.1"/>
    </source>
</evidence>
<dbReference type="AlphaFoldDB" id="X1EQA7"/>
<protein>
    <recommendedName>
        <fullName evidence="2">2-C-methyl-D-erythritol 4-phosphate cytidylyltransferase</fullName>
    </recommendedName>
</protein>